<dbReference type="Proteomes" id="UP000886501">
    <property type="component" value="Unassembled WGS sequence"/>
</dbReference>
<name>A0ACB6ZEI7_THEGA</name>
<protein>
    <submittedName>
        <fullName evidence="1">Uncharacterized protein</fullName>
    </submittedName>
</protein>
<comment type="caution">
    <text evidence="1">The sequence shown here is derived from an EMBL/GenBank/DDBJ whole genome shotgun (WGS) entry which is preliminary data.</text>
</comment>
<organism evidence="1 2">
    <name type="scientific">Thelephora ganbajun</name>
    <name type="common">Ganba fungus</name>
    <dbReference type="NCBI Taxonomy" id="370292"/>
    <lineage>
        <taxon>Eukaryota</taxon>
        <taxon>Fungi</taxon>
        <taxon>Dikarya</taxon>
        <taxon>Basidiomycota</taxon>
        <taxon>Agaricomycotina</taxon>
        <taxon>Agaricomycetes</taxon>
        <taxon>Thelephorales</taxon>
        <taxon>Thelephoraceae</taxon>
        <taxon>Thelephora</taxon>
    </lineage>
</organism>
<reference evidence="1" key="2">
    <citation type="journal article" date="2020" name="Nat. Commun.">
        <title>Large-scale genome sequencing of mycorrhizal fungi provides insights into the early evolution of symbiotic traits.</title>
        <authorList>
            <person name="Miyauchi S."/>
            <person name="Kiss E."/>
            <person name="Kuo A."/>
            <person name="Drula E."/>
            <person name="Kohler A."/>
            <person name="Sanchez-Garcia M."/>
            <person name="Morin E."/>
            <person name="Andreopoulos B."/>
            <person name="Barry K.W."/>
            <person name="Bonito G."/>
            <person name="Buee M."/>
            <person name="Carver A."/>
            <person name="Chen C."/>
            <person name="Cichocki N."/>
            <person name="Clum A."/>
            <person name="Culley D."/>
            <person name="Crous P.W."/>
            <person name="Fauchery L."/>
            <person name="Girlanda M."/>
            <person name="Hayes R.D."/>
            <person name="Keri Z."/>
            <person name="LaButti K."/>
            <person name="Lipzen A."/>
            <person name="Lombard V."/>
            <person name="Magnuson J."/>
            <person name="Maillard F."/>
            <person name="Murat C."/>
            <person name="Nolan M."/>
            <person name="Ohm R.A."/>
            <person name="Pangilinan J."/>
            <person name="Pereira M.F."/>
            <person name="Perotto S."/>
            <person name="Peter M."/>
            <person name="Pfister S."/>
            <person name="Riley R."/>
            <person name="Sitrit Y."/>
            <person name="Stielow J.B."/>
            <person name="Szollosi G."/>
            <person name="Zifcakova L."/>
            <person name="Stursova M."/>
            <person name="Spatafora J.W."/>
            <person name="Tedersoo L."/>
            <person name="Vaario L.M."/>
            <person name="Yamada A."/>
            <person name="Yan M."/>
            <person name="Wang P."/>
            <person name="Xu J."/>
            <person name="Bruns T."/>
            <person name="Baldrian P."/>
            <person name="Vilgalys R."/>
            <person name="Dunand C."/>
            <person name="Henrissat B."/>
            <person name="Grigoriev I.V."/>
            <person name="Hibbett D."/>
            <person name="Nagy L.G."/>
            <person name="Martin F.M."/>
        </authorList>
    </citation>
    <scope>NUCLEOTIDE SEQUENCE</scope>
    <source>
        <strain evidence="1">P2</strain>
    </source>
</reference>
<reference evidence="1" key="1">
    <citation type="submission" date="2019-10" db="EMBL/GenBank/DDBJ databases">
        <authorList>
            <consortium name="DOE Joint Genome Institute"/>
            <person name="Kuo A."/>
            <person name="Miyauchi S."/>
            <person name="Kiss E."/>
            <person name="Drula E."/>
            <person name="Kohler A."/>
            <person name="Sanchez-Garcia M."/>
            <person name="Andreopoulos B."/>
            <person name="Barry K.W."/>
            <person name="Bonito G."/>
            <person name="Buee M."/>
            <person name="Carver A."/>
            <person name="Chen C."/>
            <person name="Cichocki N."/>
            <person name="Clum A."/>
            <person name="Culley D."/>
            <person name="Crous P.W."/>
            <person name="Fauchery L."/>
            <person name="Girlanda M."/>
            <person name="Hayes R."/>
            <person name="Keri Z."/>
            <person name="Labutti K."/>
            <person name="Lipzen A."/>
            <person name="Lombard V."/>
            <person name="Magnuson J."/>
            <person name="Maillard F."/>
            <person name="Morin E."/>
            <person name="Murat C."/>
            <person name="Nolan M."/>
            <person name="Ohm R."/>
            <person name="Pangilinan J."/>
            <person name="Pereira M."/>
            <person name="Perotto S."/>
            <person name="Peter M."/>
            <person name="Riley R."/>
            <person name="Sitrit Y."/>
            <person name="Stielow B."/>
            <person name="Szollosi G."/>
            <person name="Zifcakova L."/>
            <person name="Stursova M."/>
            <person name="Spatafora J.W."/>
            <person name="Tedersoo L."/>
            <person name="Vaario L.-M."/>
            <person name="Yamada A."/>
            <person name="Yan M."/>
            <person name="Wang P."/>
            <person name="Xu J."/>
            <person name="Bruns T."/>
            <person name="Baldrian P."/>
            <person name="Vilgalys R."/>
            <person name="Henrissat B."/>
            <person name="Grigoriev I.V."/>
            <person name="Hibbett D."/>
            <person name="Nagy L.G."/>
            <person name="Martin F.M."/>
        </authorList>
    </citation>
    <scope>NUCLEOTIDE SEQUENCE</scope>
    <source>
        <strain evidence="1">P2</strain>
    </source>
</reference>
<proteinExistence type="predicted"/>
<sequence length="179" mass="20016">MASRGPSNKQPRKFWPPLAMQQSVWDSIVCGNFIDAKIFAFSRRSREPGRVDTPETLFVNTRVLAAACNYFQSTFSFSDGVETHLNAGLPPGIEHFFDLEECDFDNDFDGPADLDNPIDFGDPVDLDGPTEDDPADSQPQVSPDISESLPRSIKAYVVKYTAYRTLVCELHEVRYTTKG</sequence>
<evidence type="ECO:0000313" key="2">
    <source>
        <dbReference type="Proteomes" id="UP000886501"/>
    </source>
</evidence>
<keyword evidence="2" id="KW-1185">Reference proteome</keyword>
<evidence type="ECO:0000313" key="1">
    <source>
        <dbReference type="EMBL" id="KAF9647868.1"/>
    </source>
</evidence>
<dbReference type="EMBL" id="MU118024">
    <property type="protein sequence ID" value="KAF9647868.1"/>
    <property type="molecule type" value="Genomic_DNA"/>
</dbReference>
<accession>A0ACB6ZEI7</accession>
<gene>
    <name evidence="1" type="ORF">BDM02DRAFT_3116338</name>
</gene>